<dbReference type="AlphaFoldDB" id="A0A9W8LZ23"/>
<reference evidence="1" key="1">
    <citation type="submission" date="2022-07" db="EMBL/GenBank/DDBJ databases">
        <title>Phylogenomic reconstructions and comparative analyses of Kickxellomycotina fungi.</title>
        <authorList>
            <person name="Reynolds N.K."/>
            <person name="Stajich J.E."/>
            <person name="Barry K."/>
            <person name="Grigoriev I.V."/>
            <person name="Crous P."/>
            <person name="Smith M.E."/>
        </authorList>
    </citation>
    <scope>NUCLEOTIDE SEQUENCE</scope>
    <source>
        <strain evidence="1">NRRL 1566</strain>
    </source>
</reference>
<dbReference type="Proteomes" id="UP001139887">
    <property type="component" value="Unassembled WGS sequence"/>
</dbReference>
<keyword evidence="2" id="KW-1185">Reference proteome</keyword>
<dbReference type="OrthoDB" id="1600564at2759"/>
<name>A0A9W8LZ23_9FUNG</name>
<organism evidence="1 2">
    <name type="scientific">Coemansia brasiliensis</name>
    <dbReference type="NCBI Taxonomy" id="2650707"/>
    <lineage>
        <taxon>Eukaryota</taxon>
        <taxon>Fungi</taxon>
        <taxon>Fungi incertae sedis</taxon>
        <taxon>Zoopagomycota</taxon>
        <taxon>Kickxellomycotina</taxon>
        <taxon>Kickxellomycetes</taxon>
        <taxon>Kickxellales</taxon>
        <taxon>Kickxellaceae</taxon>
        <taxon>Coemansia</taxon>
    </lineage>
</organism>
<gene>
    <name evidence="1" type="ORF">IWW36_004159</name>
</gene>
<evidence type="ECO:0000313" key="1">
    <source>
        <dbReference type="EMBL" id="KAJ2846831.1"/>
    </source>
</evidence>
<dbReference type="InterPro" id="IPR036514">
    <property type="entry name" value="SGNH_hydro_sf"/>
</dbReference>
<accession>A0A9W8LZ23</accession>
<protein>
    <submittedName>
        <fullName evidence="1">Uncharacterized protein</fullName>
    </submittedName>
</protein>
<dbReference type="Gene3D" id="3.40.50.1110">
    <property type="entry name" value="SGNH hydrolase"/>
    <property type="match status" value="1"/>
</dbReference>
<proteinExistence type="predicted"/>
<dbReference type="EMBL" id="JANBUW010000444">
    <property type="protein sequence ID" value="KAJ2846831.1"/>
    <property type="molecule type" value="Genomic_DNA"/>
</dbReference>
<evidence type="ECO:0000313" key="2">
    <source>
        <dbReference type="Proteomes" id="UP001139887"/>
    </source>
</evidence>
<sequence length="180" mass="19746">MNFSKVIVTDLPSLHLSPLATMLNLTQVVGPVVSLYNEQIKVKLDTLHNSSSNANWELVGLGEFTKITATSPNITQALGIIDTTYPCVGRQLLGSIKQDLIVQRQVAASEGALECTDPSTNYFFDLIHWGERIHRLLGYFLKEVVHASAEGAKLDINQQLLLDIILKNKLDAPAPKPATI</sequence>
<comment type="caution">
    <text evidence="1">The sequence shown here is derived from an EMBL/GenBank/DDBJ whole genome shotgun (WGS) entry which is preliminary data.</text>
</comment>